<proteinExistence type="predicted"/>
<keyword evidence="2" id="KW-1185">Reference proteome</keyword>
<evidence type="ECO:0000313" key="1">
    <source>
        <dbReference type="EMBL" id="EFF68474.1"/>
    </source>
</evidence>
<organism evidence="1 2">
    <name type="scientific">Eshraghiella crossota DSM 2876</name>
    <dbReference type="NCBI Taxonomy" id="511680"/>
    <lineage>
        <taxon>Bacteria</taxon>
        <taxon>Bacillati</taxon>
        <taxon>Bacillota</taxon>
        <taxon>Clostridia</taxon>
        <taxon>Lachnospirales</taxon>
        <taxon>Lachnospiraceae</taxon>
        <taxon>Eshraghiella</taxon>
    </lineage>
</organism>
<comment type="caution">
    <text evidence="1">The sequence shown here is derived from an EMBL/GenBank/DDBJ whole genome shotgun (WGS) entry which is preliminary data.</text>
</comment>
<dbReference type="HOGENOM" id="CLU_3197233_0_0_9"/>
<dbReference type="Proteomes" id="UP000006238">
    <property type="component" value="Unassembled WGS sequence"/>
</dbReference>
<reference evidence="1 2" key="1">
    <citation type="submission" date="2010-02" db="EMBL/GenBank/DDBJ databases">
        <authorList>
            <person name="Weinstock G."/>
            <person name="Sodergren E."/>
            <person name="Clifton S."/>
            <person name="Fulton L."/>
            <person name="Fulton B."/>
            <person name="Courtney L."/>
            <person name="Fronick C."/>
            <person name="Harrison M."/>
            <person name="Strong C."/>
            <person name="Farmer C."/>
            <person name="Delahaunty K."/>
            <person name="Markovic C."/>
            <person name="Hall O."/>
            <person name="Minx P."/>
            <person name="Tomlinson C."/>
            <person name="Mitreva M."/>
            <person name="Nelson J."/>
            <person name="Hou S."/>
            <person name="Wollam A."/>
            <person name="Pepin K.H."/>
            <person name="Johnson M."/>
            <person name="Bhonagiri V."/>
            <person name="Zhang X."/>
            <person name="Suruliraj S."/>
            <person name="Warren W."/>
            <person name="Chinwalla A."/>
            <person name="Mardis E.R."/>
            <person name="Wilson R.K."/>
        </authorList>
    </citation>
    <scope>NUCLEOTIDE SEQUENCE [LARGE SCALE GENOMIC DNA]</scope>
    <source>
        <strain evidence="1 2">DSM 2876</strain>
    </source>
</reference>
<evidence type="ECO:0000313" key="2">
    <source>
        <dbReference type="Proteomes" id="UP000006238"/>
    </source>
</evidence>
<sequence>MKKLLASSMGSNEKVNSNKLFCTLKISKDLIEYVQKKIKFFLSQS</sequence>
<gene>
    <name evidence="1" type="ORF">BUTYVIB_01307</name>
</gene>
<protein>
    <submittedName>
        <fullName evidence="1">Uncharacterized protein</fullName>
    </submittedName>
</protein>
<name>D4RZQ0_9FIRM</name>
<dbReference type="EMBL" id="ABWN01000029">
    <property type="protein sequence ID" value="EFF68474.1"/>
    <property type="molecule type" value="Genomic_DNA"/>
</dbReference>
<dbReference type="AlphaFoldDB" id="D4RZQ0"/>
<accession>D4RZQ0</accession>